<evidence type="ECO:0000256" key="1">
    <source>
        <dbReference type="SAM" id="MobiDB-lite"/>
    </source>
</evidence>
<organism evidence="2">
    <name type="scientific">Setaria italica</name>
    <name type="common">Foxtail millet</name>
    <name type="synonym">Panicum italicum</name>
    <dbReference type="NCBI Taxonomy" id="4555"/>
    <lineage>
        <taxon>Eukaryota</taxon>
        <taxon>Viridiplantae</taxon>
        <taxon>Streptophyta</taxon>
        <taxon>Embryophyta</taxon>
        <taxon>Tracheophyta</taxon>
        <taxon>Spermatophyta</taxon>
        <taxon>Magnoliopsida</taxon>
        <taxon>Liliopsida</taxon>
        <taxon>Poales</taxon>
        <taxon>Poaceae</taxon>
        <taxon>PACMAD clade</taxon>
        <taxon>Panicoideae</taxon>
        <taxon>Panicodae</taxon>
        <taxon>Paniceae</taxon>
        <taxon>Cenchrinae</taxon>
        <taxon>Setaria</taxon>
    </lineage>
</organism>
<sequence length="137" mass="14929">MAHRRPLRAASAGVPVQCPFDPVVFSTRYPRTRPRTHPPDLASRSPVPSPHEIGQSIKHSGNQSIQFGTRASINPPVSFPSPSAWCLSGGPVVGFGGAWQNDTRTKRCCARGVSSREEELRPPPTCSHPRPFLARAR</sequence>
<accession>A0A368PR74</accession>
<reference evidence="2" key="1">
    <citation type="journal article" date="2012" name="Nat. Biotechnol.">
        <title>Reference genome sequence of the model plant Setaria.</title>
        <authorList>
            <person name="Bennetzen J.L."/>
            <person name="Schmutz J."/>
            <person name="Wang H."/>
            <person name="Percifield R."/>
            <person name="Hawkins J."/>
            <person name="Pontaroli A.C."/>
            <person name="Estep M."/>
            <person name="Feng L."/>
            <person name="Vaughn J.N."/>
            <person name="Grimwood J."/>
            <person name="Jenkins J."/>
            <person name="Barry K."/>
            <person name="Lindquist E."/>
            <person name="Hellsten U."/>
            <person name="Deshpande S."/>
            <person name="Wang X."/>
            <person name="Wu X."/>
            <person name="Mitros T."/>
            <person name="Triplett J."/>
            <person name="Yang X."/>
            <person name="Ye C.Y."/>
            <person name="Mauro-Herrera M."/>
            <person name="Wang L."/>
            <person name="Li P."/>
            <person name="Sharma M."/>
            <person name="Sharma R."/>
            <person name="Ronald P.C."/>
            <person name="Panaud O."/>
            <person name="Kellogg E.A."/>
            <person name="Brutnell T.P."/>
            <person name="Doust A.N."/>
            <person name="Tuskan G.A."/>
            <person name="Rokhsar D."/>
            <person name="Devos K.M."/>
        </authorList>
    </citation>
    <scope>NUCLEOTIDE SEQUENCE [LARGE SCALE GENOMIC DNA]</scope>
    <source>
        <strain evidence="2">Yugu1</strain>
    </source>
</reference>
<feature type="region of interest" description="Disordered" evidence="1">
    <location>
        <begin position="113"/>
        <end position="137"/>
    </location>
</feature>
<name>A0A368PR74_SETIT</name>
<reference evidence="2" key="2">
    <citation type="submission" date="2015-07" db="EMBL/GenBank/DDBJ databases">
        <authorList>
            <person name="Noorani M."/>
        </authorList>
    </citation>
    <scope>NUCLEOTIDE SEQUENCE</scope>
    <source>
        <strain evidence="2">Yugu1</strain>
    </source>
</reference>
<dbReference type="AlphaFoldDB" id="A0A368PR74"/>
<proteinExistence type="predicted"/>
<protein>
    <submittedName>
        <fullName evidence="2">Uncharacterized protein</fullName>
    </submittedName>
</protein>
<dbReference type="EMBL" id="CM003528">
    <property type="protein sequence ID" value="RCV08296.1"/>
    <property type="molecule type" value="Genomic_DNA"/>
</dbReference>
<gene>
    <name evidence="2" type="ORF">SETIT_1G314600v2</name>
</gene>
<evidence type="ECO:0000313" key="2">
    <source>
        <dbReference type="EMBL" id="RCV08296.1"/>
    </source>
</evidence>
<feature type="region of interest" description="Disordered" evidence="1">
    <location>
        <begin position="27"/>
        <end position="57"/>
    </location>
</feature>